<organism evidence="2 3">
    <name type="scientific">Roseateles subflavus</name>
    <dbReference type="NCBI Taxonomy" id="3053353"/>
    <lineage>
        <taxon>Bacteria</taxon>
        <taxon>Pseudomonadati</taxon>
        <taxon>Pseudomonadota</taxon>
        <taxon>Betaproteobacteria</taxon>
        <taxon>Burkholderiales</taxon>
        <taxon>Sphaerotilaceae</taxon>
        <taxon>Roseateles</taxon>
    </lineage>
</organism>
<evidence type="ECO:0000256" key="1">
    <source>
        <dbReference type="SAM" id="MobiDB-lite"/>
    </source>
</evidence>
<sequence>MRSCFTDLRPARRATRVAPLLLAIAILLLPGGSGAAQARVLPPAGTVASPPAAPSPDGPPHLTLATGTEPDSSDGRWLRRVYTEAFRRLGWRLEVQVMPARRAELALQRGEIDGEMLRTARYGELHPELQRVEVTLLQVSFGIYGNQGPGHPSNLAALRDGEGQVIYRRGVTVCEQRLREVLPAERLVEISAADNAVRMLARGRVGFVCDMDSALSLSLAHLGSAEGQAGPLQRLFDLGPPMATYPFLHARHAALAPRLATMLQTLRTEGWLTPPRDSGAAPRPASR</sequence>
<dbReference type="EMBL" id="JASVDS010000002">
    <property type="protein sequence ID" value="MDL5031637.1"/>
    <property type="molecule type" value="Genomic_DNA"/>
</dbReference>
<evidence type="ECO:0000313" key="3">
    <source>
        <dbReference type="Proteomes" id="UP001238603"/>
    </source>
</evidence>
<gene>
    <name evidence="2" type="ORF">QRD43_06920</name>
</gene>
<dbReference type="RefSeq" id="WP_285981761.1">
    <property type="nucleotide sequence ID" value="NZ_JASVDS010000002.1"/>
</dbReference>
<evidence type="ECO:0008006" key="4">
    <source>
        <dbReference type="Google" id="ProtNLM"/>
    </source>
</evidence>
<protein>
    <recommendedName>
        <fullName evidence="4">Solute-binding protein family 3/N-terminal domain-containing protein</fullName>
    </recommendedName>
</protein>
<keyword evidence="3" id="KW-1185">Reference proteome</keyword>
<proteinExistence type="predicted"/>
<comment type="caution">
    <text evidence="2">The sequence shown here is derived from an EMBL/GenBank/DDBJ whole genome shotgun (WGS) entry which is preliminary data.</text>
</comment>
<evidence type="ECO:0000313" key="2">
    <source>
        <dbReference type="EMBL" id="MDL5031637.1"/>
    </source>
</evidence>
<reference evidence="2 3" key="1">
    <citation type="submission" date="2023-06" db="EMBL/GenBank/DDBJ databases">
        <title>Pelomonas sp. APW6 16S ribosomal RNA gene genome sequencing and assembly.</title>
        <authorList>
            <person name="Woo H."/>
        </authorList>
    </citation>
    <scope>NUCLEOTIDE SEQUENCE [LARGE SCALE GENOMIC DNA]</scope>
    <source>
        <strain evidence="2 3">APW6</strain>
    </source>
</reference>
<accession>A0ABT7LFL0</accession>
<feature type="region of interest" description="Disordered" evidence="1">
    <location>
        <begin position="45"/>
        <end position="73"/>
    </location>
</feature>
<name>A0ABT7LFL0_9BURK</name>
<dbReference type="SUPFAM" id="SSF53850">
    <property type="entry name" value="Periplasmic binding protein-like II"/>
    <property type="match status" value="1"/>
</dbReference>
<dbReference type="Proteomes" id="UP001238603">
    <property type="component" value="Unassembled WGS sequence"/>
</dbReference>